<evidence type="ECO:0000313" key="3">
    <source>
        <dbReference type="Proteomes" id="UP000183994"/>
    </source>
</evidence>
<feature type="chain" id="PRO_5012635682" description="Dockerin domain-containing protein" evidence="1">
    <location>
        <begin position="24"/>
        <end position="295"/>
    </location>
</feature>
<evidence type="ECO:0000313" key="2">
    <source>
        <dbReference type="EMBL" id="SHJ40026.1"/>
    </source>
</evidence>
<proteinExistence type="predicted"/>
<dbReference type="GO" id="GO:0000272">
    <property type="term" value="P:polysaccharide catabolic process"/>
    <property type="evidence" value="ECO:0007669"/>
    <property type="project" value="InterPro"/>
</dbReference>
<gene>
    <name evidence="2" type="ORF">SAMN02745216_01581</name>
</gene>
<evidence type="ECO:0000256" key="1">
    <source>
        <dbReference type="SAM" id="SignalP"/>
    </source>
</evidence>
<dbReference type="SUPFAM" id="SSF63446">
    <property type="entry name" value="Type I dockerin domain"/>
    <property type="match status" value="1"/>
</dbReference>
<dbReference type="Proteomes" id="UP000183994">
    <property type="component" value="Unassembled WGS sequence"/>
</dbReference>
<sequence>MKRKLNILLGAIFALILASAAQAGPYAPAAGEDGSTAVSMDDASIKGWATGYTNLVYGEFVDSTWKTPEKALGAATGEYTDIVSLGRGGRITLTFSPAVVTNGEGFDFAIFENSTIPGFFELAYVEVSSDGVNFVRLPNDSLTAGPVGAYENSMDPTNIDGLAGKYIVGYGTPFDLDSVLTSTAVTSGTVDLSSIKYVRLVDIVGDGTYLDSSADVIYDPYATIGSAGFDLEAAGYMNYFVGGDLNLDDKLDMTDAVLALQTLAGAPASVSLSHDADGKITLADVLFALSRLAEQ</sequence>
<dbReference type="InterPro" id="IPR036439">
    <property type="entry name" value="Dockerin_dom_sf"/>
</dbReference>
<organism evidence="2 3">
    <name type="scientific">Desulfatibacillum alkenivorans DSM 16219</name>
    <dbReference type="NCBI Taxonomy" id="1121393"/>
    <lineage>
        <taxon>Bacteria</taxon>
        <taxon>Pseudomonadati</taxon>
        <taxon>Thermodesulfobacteriota</taxon>
        <taxon>Desulfobacteria</taxon>
        <taxon>Desulfobacterales</taxon>
        <taxon>Desulfatibacillaceae</taxon>
        <taxon>Desulfatibacillum</taxon>
    </lineage>
</organism>
<dbReference type="EMBL" id="FQZU01000007">
    <property type="protein sequence ID" value="SHJ40026.1"/>
    <property type="molecule type" value="Genomic_DNA"/>
</dbReference>
<name>A0A1M6IZX6_9BACT</name>
<accession>A0A1M6IZX6</accession>
<dbReference type="OrthoDB" id="9151625at2"/>
<keyword evidence="1" id="KW-0732">Signal</keyword>
<keyword evidence="3" id="KW-1185">Reference proteome</keyword>
<feature type="signal peptide" evidence="1">
    <location>
        <begin position="1"/>
        <end position="23"/>
    </location>
</feature>
<dbReference type="STRING" id="1121393.SAMN02745216_01581"/>
<reference evidence="3" key="1">
    <citation type="submission" date="2016-11" db="EMBL/GenBank/DDBJ databases">
        <authorList>
            <person name="Varghese N."/>
            <person name="Submissions S."/>
        </authorList>
    </citation>
    <scope>NUCLEOTIDE SEQUENCE [LARGE SCALE GENOMIC DNA]</scope>
    <source>
        <strain evidence="3">DSM 16219</strain>
    </source>
</reference>
<protein>
    <recommendedName>
        <fullName evidence="4">Dockerin domain-containing protein</fullName>
    </recommendedName>
</protein>
<evidence type="ECO:0008006" key="4">
    <source>
        <dbReference type="Google" id="ProtNLM"/>
    </source>
</evidence>
<dbReference type="AlphaFoldDB" id="A0A1M6IZX6"/>
<dbReference type="RefSeq" id="WP_073474713.1">
    <property type="nucleotide sequence ID" value="NZ_FQZU01000007.1"/>
</dbReference>